<dbReference type="SFLD" id="SFLDS00029">
    <property type="entry name" value="Radical_SAM"/>
    <property type="match status" value="1"/>
</dbReference>
<dbReference type="GO" id="GO:0051536">
    <property type="term" value="F:iron-sulfur cluster binding"/>
    <property type="evidence" value="ECO:0007669"/>
    <property type="project" value="UniProtKB-KW"/>
</dbReference>
<dbReference type="PIRSF" id="PIRSF004869">
    <property type="entry name" value="PflX_prd"/>
    <property type="match status" value="1"/>
</dbReference>
<evidence type="ECO:0000313" key="8">
    <source>
        <dbReference type="Proteomes" id="UP000317158"/>
    </source>
</evidence>
<reference evidence="7 8" key="1">
    <citation type="journal article" date="2019" name="Nat. Microbiol.">
        <title>Wide diversity of methane and short-chain alkane metabolisms in uncultured archaea.</title>
        <authorList>
            <person name="Borrel G."/>
            <person name="Adam P.S."/>
            <person name="McKay L.J."/>
            <person name="Chen L.X."/>
            <person name="Sierra-Garcia I.N."/>
            <person name="Sieber C.M."/>
            <person name="Letourneur Q."/>
            <person name="Ghozlane A."/>
            <person name="Andersen G.L."/>
            <person name="Li W.J."/>
            <person name="Hallam S.J."/>
            <person name="Muyzer G."/>
            <person name="de Oliveira V.M."/>
            <person name="Inskeep W.P."/>
            <person name="Banfield J.F."/>
            <person name="Gribaldo S."/>
        </authorList>
    </citation>
    <scope>NUCLEOTIDE SEQUENCE [LARGE SCALE GENOMIC DNA]</scope>
    <source>
        <strain evidence="7">NM1a</strain>
    </source>
</reference>
<sequence>MIKFVSEKDGCLYKDGRIDRIIERLYRLLESCRLCPRECKVNRLEDNKGFCRSGKDLIISSYGPHFGEERPLVGFSGSGTIFLTNCNLRCVYCQNYEISHLGIGKKVKIEDMAEIMIKLQNMGCHNINFVTPTHFLPQIVKSVGYAIKRGLNIPLIYNSGGYEKVETIKLLDGVFDIYMPDIKYGSNDMAKKYSNAPDYFERCTDAVREMHRQVGDLKIENGIAYKGLLIRHLVLPNGIAGSDKVLKFVKSLSDNTFINIMDQYRPYGDISEYNELKRRITKKEFYEVLNLAKKYGLKRVYPTV</sequence>
<gene>
    <name evidence="7" type="ORF">EF806_06710</name>
</gene>
<dbReference type="SUPFAM" id="SSF102114">
    <property type="entry name" value="Radical SAM enzymes"/>
    <property type="match status" value="1"/>
</dbReference>
<dbReference type="Proteomes" id="UP000317158">
    <property type="component" value="Unassembled WGS sequence"/>
</dbReference>
<keyword evidence="4 5" id="KW-0411">Iron-sulfur</keyword>
<dbReference type="AlphaFoldDB" id="A0A520KRD1"/>
<dbReference type="InterPro" id="IPR016431">
    <property type="entry name" value="Pyrv-formate_lyase-activ_prd"/>
</dbReference>
<evidence type="ECO:0000313" key="7">
    <source>
        <dbReference type="EMBL" id="RZN63914.1"/>
    </source>
</evidence>
<evidence type="ECO:0000256" key="1">
    <source>
        <dbReference type="ARBA" id="ARBA00022691"/>
    </source>
</evidence>
<comment type="cofactor">
    <cofactor evidence="5">
        <name>[4Fe-4S] cluster</name>
        <dbReference type="ChEBI" id="CHEBI:49883"/>
    </cofactor>
    <text evidence="5">Binds 1 [4Fe-4S] cluster. The cluster is coordinated with 3 cysteines and an exchangeable S-adenosyl-L-methionine.</text>
</comment>
<dbReference type="Gene3D" id="3.20.20.70">
    <property type="entry name" value="Aldolase class I"/>
    <property type="match status" value="1"/>
</dbReference>
<dbReference type="GO" id="GO:0046872">
    <property type="term" value="F:metal ion binding"/>
    <property type="evidence" value="ECO:0007669"/>
    <property type="project" value="UniProtKB-KW"/>
</dbReference>
<dbReference type="InterPro" id="IPR040085">
    <property type="entry name" value="MJ0674-like"/>
</dbReference>
<keyword evidence="1 5" id="KW-0949">S-adenosyl-L-methionine</keyword>
<keyword evidence="2 5" id="KW-0479">Metal-binding</keyword>
<evidence type="ECO:0000256" key="3">
    <source>
        <dbReference type="ARBA" id="ARBA00023004"/>
    </source>
</evidence>
<dbReference type="GO" id="GO:0003824">
    <property type="term" value="F:catalytic activity"/>
    <property type="evidence" value="ECO:0007669"/>
    <property type="project" value="InterPro"/>
</dbReference>
<comment type="caution">
    <text evidence="7">The sequence shown here is derived from an EMBL/GenBank/DDBJ whole genome shotgun (WGS) entry which is preliminary data.</text>
</comment>
<proteinExistence type="predicted"/>
<evidence type="ECO:0000256" key="5">
    <source>
        <dbReference type="PIRSR" id="PIRSR004869-50"/>
    </source>
</evidence>
<name>A0A520KRD1_METT2</name>
<dbReference type="InterPro" id="IPR013785">
    <property type="entry name" value="Aldolase_TIM"/>
</dbReference>
<protein>
    <submittedName>
        <fullName evidence="7">Radical SAM protein</fullName>
    </submittedName>
</protein>
<dbReference type="InterPro" id="IPR058240">
    <property type="entry name" value="rSAM_sf"/>
</dbReference>
<feature type="binding site" evidence="5">
    <location>
        <position position="86"/>
    </location>
    <ligand>
        <name>[4Fe-4S] cluster</name>
        <dbReference type="ChEBI" id="CHEBI:49883"/>
        <note>4Fe-4S-S-AdoMet</note>
    </ligand>
</feature>
<feature type="domain" description="Radical SAM core" evidence="6">
    <location>
        <begin position="81"/>
        <end position="212"/>
    </location>
</feature>
<evidence type="ECO:0000259" key="6">
    <source>
        <dbReference type="Pfam" id="PF04055"/>
    </source>
</evidence>
<accession>A0A520KRD1</accession>
<dbReference type="InterPro" id="IPR007197">
    <property type="entry name" value="rSAM"/>
</dbReference>
<dbReference type="SFLD" id="SFLDG01099">
    <property type="entry name" value="Uncharacterised_Radical_SAM_Su"/>
    <property type="match status" value="1"/>
</dbReference>
<dbReference type="EMBL" id="RXIF01000012">
    <property type="protein sequence ID" value="RZN63914.1"/>
    <property type="molecule type" value="Genomic_DNA"/>
</dbReference>
<dbReference type="Pfam" id="PF04055">
    <property type="entry name" value="Radical_SAM"/>
    <property type="match status" value="1"/>
</dbReference>
<dbReference type="PANTHER" id="PTHR43075:SF1">
    <property type="entry name" value="FORMATE LYASE ACTIVATING ENZYME, PUTATIVE (AFU_ORTHOLOGUE AFUA_2G15630)-RELATED"/>
    <property type="match status" value="1"/>
</dbReference>
<feature type="binding site" evidence="5">
    <location>
        <position position="93"/>
    </location>
    <ligand>
        <name>[4Fe-4S] cluster</name>
        <dbReference type="ChEBI" id="CHEBI:49883"/>
        <note>4Fe-4S-S-AdoMet</note>
    </ligand>
</feature>
<organism evidence="7 8">
    <name type="scientific">Methanoliparum thermophilum</name>
    <dbReference type="NCBI Taxonomy" id="2491083"/>
    <lineage>
        <taxon>Archaea</taxon>
        <taxon>Methanobacteriati</taxon>
        <taxon>Methanobacteriota</taxon>
        <taxon>Candidatus Methanoliparia</taxon>
        <taxon>Candidatus Methanoliparales</taxon>
        <taxon>Candidatus Methanoliparaceae</taxon>
        <taxon>Candidatus Methanoliparum</taxon>
    </lineage>
</organism>
<dbReference type="PANTHER" id="PTHR43075">
    <property type="entry name" value="FORMATE LYASE ACTIVATING ENZYME, PUTATIVE (AFU_ORTHOLOGUE AFUA_2G15630)-RELATED"/>
    <property type="match status" value="1"/>
</dbReference>
<keyword evidence="3 5" id="KW-0408">Iron</keyword>
<feature type="binding site" evidence="5">
    <location>
        <position position="90"/>
    </location>
    <ligand>
        <name>[4Fe-4S] cluster</name>
        <dbReference type="ChEBI" id="CHEBI:49883"/>
        <note>4Fe-4S-S-AdoMet</note>
    </ligand>
</feature>
<evidence type="ECO:0000256" key="2">
    <source>
        <dbReference type="ARBA" id="ARBA00022723"/>
    </source>
</evidence>
<evidence type="ECO:0000256" key="4">
    <source>
        <dbReference type="ARBA" id="ARBA00023014"/>
    </source>
</evidence>
<dbReference type="CDD" id="cd01335">
    <property type="entry name" value="Radical_SAM"/>
    <property type="match status" value="1"/>
</dbReference>